<dbReference type="RefSeq" id="WP_378559837.1">
    <property type="nucleotide sequence ID" value="NZ_JBHSDL010000014.1"/>
</dbReference>
<evidence type="ECO:0000313" key="3">
    <source>
        <dbReference type="Proteomes" id="UP001595844"/>
    </source>
</evidence>
<dbReference type="PANTHER" id="PTHR24567">
    <property type="entry name" value="CRP FAMILY TRANSCRIPTIONAL REGULATORY PROTEIN"/>
    <property type="match status" value="1"/>
</dbReference>
<dbReference type="PANTHER" id="PTHR24567:SF74">
    <property type="entry name" value="HTH-TYPE TRANSCRIPTIONAL REGULATOR ARCR"/>
    <property type="match status" value="1"/>
</dbReference>
<dbReference type="Pfam" id="PF00027">
    <property type="entry name" value="cNMP_binding"/>
    <property type="match status" value="1"/>
</dbReference>
<gene>
    <name evidence="2" type="ORF">ACFO5K_10700</name>
</gene>
<dbReference type="InterPro" id="IPR050397">
    <property type="entry name" value="Env_Response_Regulators"/>
</dbReference>
<dbReference type="InterPro" id="IPR018490">
    <property type="entry name" value="cNMP-bd_dom_sf"/>
</dbReference>
<evidence type="ECO:0000313" key="2">
    <source>
        <dbReference type="EMBL" id="MFC4374569.1"/>
    </source>
</evidence>
<dbReference type="SMART" id="SM00100">
    <property type="entry name" value="cNMP"/>
    <property type="match status" value="1"/>
</dbReference>
<dbReference type="InterPro" id="IPR045641">
    <property type="entry name" value="SrpI-like"/>
</dbReference>
<comment type="caution">
    <text evidence="2">The sequence shown here is derived from an EMBL/GenBank/DDBJ whole genome shotgun (WGS) entry which is preliminary data.</text>
</comment>
<dbReference type="Pfam" id="PF19307">
    <property type="entry name" value="SrpI-like"/>
    <property type="match status" value="1"/>
</dbReference>
<proteinExistence type="predicted"/>
<feature type="domain" description="Cyclic nucleotide-binding" evidence="1">
    <location>
        <begin position="91"/>
        <end position="190"/>
    </location>
</feature>
<accession>A0ABV8VGG8</accession>
<dbReference type="InterPro" id="IPR014710">
    <property type="entry name" value="RmlC-like_jellyroll"/>
</dbReference>
<dbReference type="EMBL" id="JBHSDL010000014">
    <property type="protein sequence ID" value="MFC4374569.1"/>
    <property type="molecule type" value="Genomic_DNA"/>
</dbReference>
<protein>
    <submittedName>
        <fullName evidence="2">Family 2B encapsulin nanocompartment shell protein</fullName>
    </submittedName>
</protein>
<organism evidence="2 3">
    <name type="scientific">Nocardia halotolerans</name>
    <dbReference type="NCBI Taxonomy" id="1755878"/>
    <lineage>
        <taxon>Bacteria</taxon>
        <taxon>Bacillati</taxon>
        <taxon>Actinomycetota</taxon>
        <taxon>Actinomycetes</taxon>
        <taxon>Mycobacteriales</taxon>
        <taxon>Nocardiaceae</taxon>
        <taxon>Nocardia</taxon>
    </lineage>
</organism>
<dbReference type="Proteomes" id="UP001595844">
    <property type="component" value="Unassembled WGS sequence"/>
</dbReference>
<dbReference type="SUPFAM" id="SSF51206">
    <property type="entry name" value="cAMP-binding domain-like"/>
    <property type="match status" value="1"/>
</dbReference>
<sequence>MTSAELTALGVPAARTLSTTTKSVPQNQARTPLWLLRELPWVEVDGGTYRVNRRRTYTVGDGYLTCTLSGGTYQVIAPELRELRALRGVDDEDVLRELASSFVQEEFAPGDTICEFGSPIDRLFVIAHGRAITNRTGEFGDRVVLDVLGDGGELGSEVLLDASAIWEFTATAETACTVLSLARADLERVLERIPALAQHLSAVRAADRAAEGRYSKRGEASIDLASGHAGEPVIPGTFVDYDPSPREYELSVAQTVLRVHTRVTDLYNKPMNQLDQQVRLAVEALRERQEADLLTDPGYGLLHNVDPTQRLRSSTGRPTPDDLDRLLARRRKTAFFLAHPRTIARFGHECSARGIYPATTELHGKPVRAWRDVPLLPSNKIPISASGSSTILAMRIGESDEGVVGLRSTNLPDEYAPGITVRFNGIDDQAVASYLISAYHSAAVLVPDALGSLTITVQ</sequence>
<dbReference type="PROSITE" id="PS50042">
    <property type="entry name" value="CNMP_BINDING_3"/>
    <property type="match status" value="1"/>
</dbReference>
<reference evidence="3" key="1">
    <citation type="journal article" date="2019" name="Int. J. Syst. Evol. Microbiol.">
        <title>The Global Catalogue of Microorganisms (GCM) 10K type strain sequencing project: providing services to taxonomists for standard genome sequencing and annotation.</title>
        <authorList>
            <consortium name="The Broad Institute Genomics Platform"/>
            <consortium name="The Broad Institute Genome Sequencing Center for Infectious Disease"/>
            <person name="Wu L."/>
            <person name="Ma J."/>
        </authorList>
    </citation>
    <scope>NUCLEOTIDE SEQUENCE [LARGE SCALE GENOMIC DNA]</scope>
    <source>
        <strain evidence="3">IBRC-M 10490</strain>
    </source>
</reference>
<evidence type="ECO:0000259" key="1">
    <source>
        <dbReference type="PROSITE" id="PS50042"/>
    </source>
</evidence>
<dbReference type="NCBIfam" id="NF041163">
    <property type="entry name" value="encap_f2b"/>
    <property type="match status" value="1"/>
</dbReference>
<dbReference type="InterPro" id="IPR000595">
    <property type="entry name" value="cNMP-bd_dom"/>
</dbReference>
<keyword evidence="3" id="KW-1185">Reference proteome</keyword>
<dbReference type="InterPro" id="IPR049817">
    <property type="entry name" value="Encap_f2b"/>
</dbReference>
<dbReference type="CDD" id="cd00038">
    <property type="entry name" value="CAP_ED"/>
    <property type="match status" value="1"/>
</dbReference>
<dbReference type="Gene3D" id="2.60.120.10">
    <property type="entry name" value="Jelly Rolls"/>
    <property type="match status" value="1"/>
</dbReference>
<name>A0ABV8VGG8_9NOCA</name>